<comment type="caution">
    <text evidence="4">The sequence shown here is derived from an EMBL/GenBank/DDBJ whole genome shotgun (WGS) entry which is preliminary data.</text>
</comment>
<dbReference type="InterPro" id="IPR015424">
    <property type="entry name" value="PyrdxlP-dep_Trfase"/>
</dbReference>
<organism evidence="4 5">
    <name type="scientific">Vitis vinifera</name>
    <name type="common">Grape</name>
    <dbReference type="NCBI Taxonomy" id="29760"/>
    <lineage>
        <taxon>Eukaryota</taxon>
        <taxon>Viridiplantae</taxon>
        <taxon>Streptophyta</taxon>
        <taxon>Embryophyta</taxon>
        <taxon>Tracheophyta</taxon>
        <taxon>Spermatophyta</taxon>
        <taxon>Magnoliopsida</taxon>
        <taxon>eudicotyledons</taxon>
        <taxon>Gunneridae</taxon>
        <taxon>Pentapetalae</taxon>
        <taxon>rosids</taxon>
        <taxon>Vitales</taxon>
        <taxon>Vitaceae</taxon>
        <taxon>Viteae</taxon>
        <taxon>Vitis</taxon>
    </lineage>
</organism>
<dbReference type="GO" id="GO:0030170">
    <property type="term" value="F:pyridoxal phosphate binding"/>
    <property type="evidence" value="ECO:0007669"/>
    <property type="project" value="InterPro"/>
</dbReference>
<dbReference type="InterPro" id="IPR005814">
    <property type="entry name" value="Aminotrans_3"/>
</dbReference>
<dbReference type="EMBL" id="QGNW01000162">
    <property type="protein sequence ID" value="RVW89617.1"/>
    <property type="molecule type" value="Genomic_DNA"/>
</dbReference>
<dbReference type="AlphaFoldDB" id="A0A438HYT4"/>
<dbReference type="InterPro" id="IPR015422">
    <property type="entry name" value="PyrdxlP-dep_Trfase_small"/>
</dbReference>
<dbReference type="InterPro" id="IPR050103">
    <property type="entry name" value="Class-III_PLP-dep_AT"/>
</dbReference>
<dbReference type="InterPro" id="IPR015421">
    <property type="entry name" value="PyrdxlP-dep_Trfase_major"/>
</dbReference>
<dbReference type="PANTHER" id="PTHR11986:SF116">
    <property type="entry name" value="ACETYLORNITHINE TRANSAMINASE"/>
    <property type="match status" value="1"/>
</dbReference>
<evidence type="ECO:0000313" key="5">
    <source>
        <dbReference type="Proteomes" id="UP000288805"/>
    </source>
</evidence>
<dbReference type="SUPFAM" id="SSF53383">
    <property type="entry name" value="PLP-dependent transferases"/>
    <property type="match status" value="1"/>
</dbReference>
<dbReference type="GO" id="GO:0008483">
    <property type="term" value="F:transaminase activity"/>
    <property type="evidence" value="ECO:0007669"/>
    <property type="project" value="UniProtKB-KW"/>
</dbReference>
<comment type="cofactor">
    <cofactor evidence="1">
        <name>pyridoxal 5'-phosphate</name>
        <dbReference type="ChEBI" id="CHEBI:597326"/>
    </cofactor>
</comment>
<keyword evidence="3" id="KW-0663">Pyridoxal phosphate</keyword>
<accession>A0A438HYT4</accession>
<reference evidence="4 5" key="1">
    <citation type="journal article" date="2018" name="PLoS Genet.">
        <title>Population sequencing reveals clonal diversity and ancestral inbreeding in the grapevine cultivar Chardonnay.</title>
        <authorList>
            <person name="Roach M.J."/>
            <person name="Johnson D.L."/>
            <person name="Bohlmann J."/>
            <person name="van Vuuren H.J."/>
            <person name="Jones S.J."/>
            <person name="Pretorius I.S."/>
            <person name="Schmidt S.A."/>
            <person name="Borneman A.R."/>
        </authorList>
    </citation>
    <scope>NUCLEOTIDE SEQUENCE [LARGE SCALE GENOMIC DNA]</scope>
    <source>
        <strain evidence="5">cv. Chardonnay</strain>
        <tissue evidence="4">Leaf</tissue>
    </source>
</reference>
<dbReference type="Gene3D" id="3.40.640.10">
    <property type="entry name" value="Type I PLP-dependent aspartate aminotransferase-like (Major domain)"/>
    <property type="match status" value="1"/>
</dbReference>
<proteinExistence type="inferred from homology"/>
<comment type="similarity">
    <text evidence="2">Belongs to the class-III pyridoxal-phosphate-dependent aminotransferase family.</text>
</comment>
<dbReference type="Gene3D" id="3.90.1150.10">
    <property type="entry name" value="Aspartate Aminotransferase, domain 1"/>
    <property type="match status" value="1"/>
</dbReference>
<protein>
    <submittedName>
        <fullName evidence="4">Acetylornithine aminotransferase, mitochondrial</fullName>
    </submittedName>
</protein>
<evidence type="ECO:0000256" key="3">
    <source>
        <dbReference type="ARBA" id="ARBA00022898"/>
    </source>
</evidence>
<gene>
    <name evidence="4" type="primary">AG118_4</name>
    <name evidence="4" type="ORF">CK203_036456</name>
</gene>
<dbReference type="Proteomes" id="UP000288805">
    <property type="component" value="Unassembled WGS sequence"/>
</dbReference>
<evidence type="ECO:0000313" key="4">
    <source>
        <dbReference type="EMBL" id="RVW89617.1"/>
    </source>
</evidence>
<keyword evidence="4" id="KW-0032">Aminotransferase</keyword>
<evidence type="ECO:0000256" key="1">
    <source>
        <dbReference type="ARBA" id="ARBA00001933"/>
    </source>
</evidence>
<dbReference type="PANTHER" id="PTHR11986">
    <property type="entry name" value="AMINOTRANSFERASE CLASS III"/>
    <property type="match status" value="1"/>
</dbReference>
<dbReference type="Pfam" id="PF00202">
    <property type="entry name" value="Aminotran_3"/>
    <property type="match status" value="1"/>
</dbReference>
<keyword evidence="4" id="KW-0808">Transferase</keyword>
<evidence type="ECO:0000256" key="2">
    <source>
        <dbReference type="ARBA" id="ARBA00008954"/>
    </source>
</evidence>
<name>A0A438HYT4_VITVI</name>
<sequence length="149" mass="15956">MRNGLLIFSFSSKHCSSGVQARGGRTLVQVNGQRVVSACLNVEVKAPKSANLGKLGFGESKDVMETEGRVIVGTYARTPIVLVSGKGCKLYDAEGREYLDMSSGIAVNSLGHGDPTWLKAVIEQANTLTHVSNIYYSIPQVNASLDFCC</sequence>